<feature type="transmembrane region" description="Helical" evidence="8">
    <location>
        <begin position="1205"/>
        <end position="1222"/>
    </location>
</feature>
<protein>
    <submittedName>
        <fullName evidence="10">Uncharacterized protein</fullName>
    </submittedName>
</protein>
<organism evidence="10 11">
    <name type="scientific">Oopsacas minuta</name>
    <dbReference type="NCBI Taxonomy" id="111878"/>
    <lineage>
        <taxon>Eukaryota</taxon>
        <taxon>Metazoa</taxon>
        <taxon>Porifera</taxon>
        <taxon>Hexactinellida</taxon>
        <taxon>Hexasterophora</taxon>
        <taxon>Lyssacinosida</taxon>
        <taxon>Leucopsacidae</taxon>
        <taxon>Oopsacas</taxon>
    </lineage>
</organism>
<dbReference type="InterPro" id="IPR006626">
    <property type="entry name" value="PbH1"/>
</dbReference>
<feature type="transmembrane region" description="Helical" evidence="8">
    <location>
        <begin position="1015"/>
        <end position="1035"/>
    </location>
</feature>
<dbReference type="Proteomes" id="UP001165289">
    <property type="component" value="Unassembled WGS sequence"/>
</dbReference>
<dbReference type="InterPro" id="IPR003368">
    <property type="entry name" value="POMP_repeat"/>
</dbReference>
<keyword evidence="8" id="KW-0812">Transmembrane</keyword>
<dbReference type="PANTHER" id="PTHR11319">
    <property type="entry name" value="G PROTEIN-COUPLED RECEPTOR-RELATED"/>
    <property type="match status" value="1"/>
</dbReference>
<dbReference type="NCBIfam" id="TIGR01376">
    <property type="entry name" value="POMP_repeat"/>
    <property type="match status" value="1"/>
</dbReference>
<dbReference type="AlphaFoldDB" id="A0AAV7JJ48"/>
<keyword evidence="7" id="KW-0998">Cell outer membrane</keyword>
<proteinExistence type="predicted"/>
<evidence type="ECO:0000256" key="2">
    <source>
        <dbReference type="ARBA" id="ARBA00004442"/>
    </source>
</evidence>
<evidence type="ECO:0000256" key="1">
    <source>
        <dbReference type="ARBA" id="ARBA00004196"/>
    </source>
</evidence>
<evidence type="ECO:0000313" key="11">
    <source>
        <dbReference type="Proteomes" id="UP001165289"/>
    </source>
</evidence>
<keyword evidence="11" id="KW-1185">Reference proteome</keyword>
<dbReference type="EMBL" id="JAKMXF010000330">
    <property type="protein sequence ID" value="KAI6648484.1"/>
    <property type="molecule type" value="Genomic_DNA"/>
</dbReference>
<feature type="transmembrane region" description="Helical" evidence="8">
    <location>
        <begin position="1228"/>
        <end position="1253"/>
    </location>
</feature>
<keyword evidence="4" id="KW-0964">Secreted</keyword>
<accession>A0AAV7JJ48</accession>
<feature type="transmembrane region" description="Helical" evidence="8">
    <location>
        <begin position="1104"/>
        <end position="1130"/>
    </location>
</feature>
<dbReference type="GO" id="GO:0005576">
    <property type="term" value="C:extracellular region"/>
    <property type="evidence" value="ECO:0007669"/>
    <property type="project" value="UniProtKB-SubCell"/>
</dbReference>
<reference evidence="10 11" key="1">
    <citation type="journal article" date="2023" name="BMC Biol.">
        <title>The compact genome of the sponge Oopsacas minuta (Hexactinellida) is lacking key metazoan core genes.</title>
        <authorList>
            <person name="Santini S."/>
            <person name="Schenkelaars Q."/>
            <person name="Jourda C."/>
            <person name="Duchesne M."/>
            <person name="Belahbib H."/>
            <person name="Rocher C."/>
            <person name="Selva M."/>
            <person name="Riesgo A."/>
            <person name="Vervoort M."/>
            <person name="Leys S.P."/>
            <person name="Kodjabachian L."/>
            <person name="Le Bivic A."/>
            <person name="Borchiellini C."/>
            <person name="Claverie J.M."/>
            <person name="Renard E."/>
        </authorList>
    </citation>
    <scope>NUCLEOTIDE SEQUENCE [LARGE SCALE GENOMIC DNA]</scope>
    <source>
        <strain evidence="10">SPO-2</strain>
    </source>
</reference>
<evidence type="ECO:0000256" key="5">
    <source>
        <dbReference type="ARBA" id="ARBA00022729"/>
    </source>
</evidence>
<dbReference type="Pfam" id="PF02415">
    <property type="entry name" value="Chlam_PMP"/>
    <property type="match status" value="1"/>
</dbReference>
<dbReference type="SMART" id="SM00710">
    <property type="entry name" value="PbH1"/>
    <property type="match status" value="5"/>
</dbReference>
<evidence type="ECO:0000256" key="6">
    <source>
        <dbReference type="ARBA" id="ARBA00023136"/>
    </source>
</evidence>
<evidence type="ECO:0000256" key="4">
    <source>
        <dbReference type="ARBA" id="ARBA00022525"/>
    </source>
</evidence>
<evidence type="ECO:0000256" key="8">
    <source>
        <dbReference type="SAM" id="Phobius"/>
    </source>
</evidence>
<feature type="transmembrane region" description="Helical" evidence="8">
    <location>
        <begin position="925"/>
        <end position="945"/>
    </location>
</feature>
<evidence type="ECO:0000256" key="9">
    <source>
        <dbReference type="SAM" id="SignalP"/>
    </source>
</evidence>
<sequence>MFLRLNTQILSIIILSAVLVLGAETRGYLELQEVILTQCNNTRVCKVSLNESEYILTKNVYLDNKTLDSLELIGVGYKTRVICDHYTMNEHAKNNTMISIYGLEEVYFYQLHFHNCHPARIIPMKIEVKCPINFLPGCPTEGGVRKSTVLPEENKMRKFEKFEFGNDSSEGSHHKLNSNNVHKVNATIWIKNCKHIHIEYVSFNNFSYNAIQITDSKNTNLTSVFLYGKSSRVATGYHARGVLYEITDRTHQYTDFTLNITKSFLEDIATVSHDIEFNLSGSNTISDIDDHYGGGGIKISIMSAVESRIQITRCYFKSCVALQGSGILLLTTEKVQKYQLVINNSKFERNKAFIPNLLNPSGGAIMIKQRSDNGNITITNSVFKSNCANQGGAIGLNIQENNIHHIVLHSQNNLFSCNNANLGGALYIENNFQKVNEFKFKETNFTKNIALTGGAILGFNSNIKIINSTLSLNKGNLGGAIALISSLLSFEDNTSISNNSAELKGGAIYMTAYSKIHVRDYAYVLIKGNVVKYKGGGIFVFNQYEEYTYGDWSNHMHLLEDIFCFITFGETKGLMLDFQDNSIKLHTHSANTNTPCMGPDLFANTWGACLSKRKRFSLMHTNSTNLATNNKETNCSVALDISRYEKLDFINESLCYFNSFNNRYQPYCHTDTIDIDSFPNYKRRLKLEAKKAINRFIGQIRIPSKVYVIYPGFETSITIASIDSQNQSILTDTVIQFEQTEQNTKHEIKFKFGEILTDSIVTPSSTRVYFSLTNSIDDWVHGKLCLKSKLSMNIINYCIPIILSKCMPGFELEENRCQVMAGSHIAGVKGTNVTTDRNVMMVVRENEDTDVFDYVHCTWFQCKCDSIGSVENCTFNILKPQDQCKDWLKGKYCTESKIPNHTVAPTYSFFHLLTDRYSFQCRAPWLMLILYFIICAGILAVIMLARIDIFADYTRSITFYSGILFLMTLSCGDSGDEFFQKLITIPIVVLNLKVTHMYRFCSSQTNAVNQAIFELYAPLIFVFYTAVIFLSAKYFSNRRIMKIYRIDHRIIISQFLTALILLYTNLCSGAFLVFKCPQDSNKSMRWVLNSNIICFQGEHAHLSIAAIFILYLLSVIPFLLITMSCTDMAGKDHLVSIYEKKYNINYKHWEPIKMFLRFGIAMLLILPSEFDTFTYPCVIVSVICLLLMIANSLLQPSINSCANHFESLCLLVLAFTGIRVSTQFNEEFSSLLLTLPFCIFLVIKGSKLIIICVRKVKGKWRKKKIDV</sequence>
<keyword evidence="8" id="KW-1133">Transmembrane helix</keyword>
<feature type="transmembrane region" description="Helical" evidence="8">
    <location>
        <begin position="1173"/>
        <end position="1193"/>
    </location>
</feature>
<dbReference type="PANTHER" id="PTHR11319:SF35">
    <property type="entry name" value="OUTER MEMBRANE PROTEIN PMPC-RELATED"/>
    <property type="match status" value="1"/>
</dbReference>
<keyword evidence="5 9" id="KW-0732">Signal</keyword>
<dbReference type="SUPFAM" id="SSF51126">
    <property type="entry name" value="Pectin lyase-like"/>
    <property type="match status" value="1"/>
</dbReference>
<keyword evidence="6 8" id="KW-0472">Membrane</keyword>
<evidence type="ECO:0000313" key="10">
    <source>
        <dbReference type="EMBL" id="KAI6648484.1"/>
    </source>
</evidence>
<evidence type="ECO:0000256" key="3">
    <source>
        <dbReference type="ARBA" id="ARBA00004613"/>
    </source>
</evidence>
<comment type="subcellular location">
    <subcellularLocation>
        <location evidence="1">Cell envelope</location>
    </subcellularLocation>
    <subcellularLocation>
        <location evidence="2">Cell outer membrane</location>
    </subcellularLocation>
    <subcellularLocation>
        <location evidence="3">Secreted</location>
    </subcellularLocation>
</comment>
<feature type="signal peptide" evidence="9">
    <location>
        <begin position="1"/>
        <end position="22"/>
    </location>
</feature>
<comment type="caution">
    <text evidence="10">The sequence shown here is derived from an EMBL/GenBank/DDBJ whole genome shotgun (WGS) entry which is preliminary data.</text>
</comment>
<gene>
    <name evidence="10" type="ORF">LOD99_8116</name>
</gene>
<dbReference type="InterPro" id="IPR011050">
    <property type="entry name" value="Pectin_lyase_fold/virulence"/>
</dbReference>
<name>A0AAV7JJ48_9METZ</name>
<feature type="chain" id="PRO_5043339108" evidence="9">
    <location>
        <begin position="23"/>
        <end position="1267"/>
    </location>
</feature>
<evidence type="ECO:0000256" key="7">
    <source>
        <dbReference type="ARBA" id="ARBA00023237"/>
    </source>
</evidence>
<feature type="transmembrane region" description="Helical" evidence="8">
    <location>
        <begin position="1055"/>
        <end position="1074"/>
    </location>
</feature>